<keyword evidence="13" id="KW-1185">Reference proteome</keyword>
<comment type="subunit">
    <text evidence="8">Monomer.</text>
</comment>
<feature type="compositionally biased region" description="Polar residues" evidence="11">
    <location>
        <begin position="186"/>
        <end position="197"/>
    </location>
</feature>
<sequence>MPVQMVVGLGNPGPRYETTRHNAGFMVLDLLADELGINFNSSRHQALIGRGMVGERRVLLVKPQTFMNNSGQAVAPLARWYSIAPAEMIIVHDDLDLAPGRMRIRPAGSSGGHRGLQSIITALGTTAIPRLKIGIGRPQAGEDVVDYVLRPFSEGDWALVGPALLKAARALRFLLEGGGLEEAMNRFNSRGNDSSQGEPAGVKP</sequence>
<comment type="function">
    <text evidence="8">Hydrolyzes ribosome-free peptidyl-tRNAs (with 1 or more amino acids incorporated), which drop off the ribosome during protein synthesis, or as a result of ribosome stalling.</text>
</comment>
<dbReference type="HAMAP" id="MF_00083">
    <property type="entry name" value="Pept_tRNA_hydro_bact"/>
    <property type="match status" value="1"/>
</dbReference>
<evidence type="ECO:0000313" key="12">
    <source>
        <dbReference type="EMBL" id="QGP92072.1"/>
    </source>
</evidence>
<feature type="binding site" evidence="8">
    <location>
        <position position="16"/>
    </location>
    <ligand>
        <name>tRNA</name>
        <dbReference type="ChEBI" id="CHEBI:17843"/>
    </ligand>
</feature>
<comment type="catalytic activity">
    <reaction evidence="6 8 9">
        <text>an N-acyl-L-alpha-aminoacyl-tRNA + H2O = an N-acyl-L-amino acid + a tRNA + H(+)</text>
        <dbReference type="Rhea" id="RHEA:54448"/>
        <dbReference type="Rhea" id="RHEA-COMP:10123"/>
        <dbReference type="Rhea" id="RHEA-COMP:13883"/>
        <dbReference type="ChEBI" id="CHEBI:15377"/>
        <dbReference type="ChEBI" id="CHEBI:15378"/>
        <dbReference type="ChEBI" id="CHEBI:59874"/>
        <dbReference type="ChEBI" id="CHEBI:78442"/>
        <dbReference type="ChEBI" id="CHEBI:138191"/>
        <dbReference type="EC" id="3.1.1.29"/>
    </reaction>
</comment>
<dbReference type="NCBIfam" id="TIGR00447">
    <property type="entry name" value="pth"/>
    <property type="match status" value="1"/>
</dbReference>
<name>A0A6I5ZQ23_9FIRM</name>
<dbReference type="InterPro" id="IPR001328">
    <property type="entry name" value="Pept_tRNA_hydro"/>
</dbReference>
<protein>
    <recommendedName>
        <fullName evidence="7 8">Peptidyl-tRNA hydrolase</fullName>
        <shortName evidence="8">Pth</shortName>
        <ecNumber evidence="1 8">3.1.1.29</ecNumber>
    </recommendedName>
</protein>
<comment type="function">
    <text evidence="8">Catalyzes the release of premature peptidyl moieties from peptidyl-tRNA molecules trapped in stalled 50S ribosomal subunits, and thus maintains levels of free tRNAs and 50S ribosomes.</text>
</comment>
<evidence type="ECO:0000256" key="1">
    <source>
        <dbReference type="ARBA" id="ARBA00013260"/>
    </source>
</evidence>
<dbReference type="Gene3D" id="3.40.50.1470">
    <property type="entry name" value="Peptidyl-tRNA hydrolase"/>
    <property type="match status" value="1"/>
</dbReference>
<feature type="region of interest" description="Disordered" evidence="11">
    <location>
        <begin position="185"/>
        <end position="204"/>
    </location>
</feature>
<evidence type="ECO:0000313" key="13">
    <source>
        <dbReference type="Proteomes" id="UP000425916"/>
    </source>
</evidence>
<gene>
    <name evidence="8 12" type="primary">pth</name>
    <name evidence="12" type="ORF">MGLY_14280</name>
</gene>
<dbReference type="Pfam" id="PF01195">
    <property type="entry name" value="Pept_tRNA_hydro"/>
    <property type="match status" value="1"/>
</dbReference>
<dbReference type="GO" id="GO:0005737">
    <property type="term" value="C:cytoplasm"/>
    <property type="evidence" value="ECO:0007669"/>
    <property type="project" value="UniProtKB-SubCell"/>
</dbReference>
<dbReference type="GO" id="GO:0000049">
    <property type="term" value="F:tRNA binding"/>
    <property type="evidence" value="ECO:0007669"/>
    <property type="project" value="UniProtKB-UniRule"/>
</dbReference>
<keyword evidence="4 8" id="KW-0694">RNA-binding</keyword>
<comment type="subcellular location">
    <subcellularLocation>
        <location evidence="8">Cytoplasm</location>
    </subcellularLocation>
</comment>
<keyword evidence="2 8" id="KW-0820">tRNA-binding</keyword>
<evidence type="ECO:0000256" key="9">
    <source>
        <dbReference type="RuleBase" id="RU000673"/>
    </source>
</evidence>
<dbReference type="SUPFAM" id="SSF53178">
    <property type="entry name" value="Peptidyl-tRNA hydrolase-like"/>
    <property type="match status" value="1"/>
</dbReference>
<feature type="site" description="Discriminates between blocked and unblocked aminoacyl-tRNA" evidence="8">
    <location>
        <position position="11"/>
    </location>
</feature>
<dbReference type="EMBL" id="CP046244">
    <property type="protein sequence ID" value="QGP92072.1"/>
    <property type="molecule type" value="Genomic_DNA"/>
</dbReference>
<keyword evidence="3 8" id="KW-0378">Hydrolase</keyword>
<dbReference type="FunFam" id="3.40.50.1470:FF:000001">
    <property type="entry name" value="Peptidyl-tRNA hydrolase"/>
    <property type="match status" value="1"/>
</dbReference>
<proteinExistence type="inferred from homology"/>
<dbReference type="PROSITE" id="PS01195">
    <property type="entry name" value="PEPT_TRNA_HYDROL_1"/>
    <property type="match status" value="1"/>
</dbReference>
<feature type="binding site" evidence="8">
    <location>
        <position position="68"/>
    </location>
    <ligand>
        <name>tRNA</name>
        <dbReference type="ChEBI" id="CHEBI:17843"/>
    </ligand>
</feature>
<organism evidence="12 13">
    <name type="scientific">Neomoorella glycerini</name>
    <dbReference type="NCBI Taxonomy" id="55779"/>
    <lineage>
        <taxon>Bacteria</taxon>
        <taxon>Bacillati</taxon>
        <taxon>Bacillota</taxon>
        <taxon>Clostridia</taxon>
        <taxon>Neomoorellales</taxon>
        <taxon>Neomoorellaceae</taxon>
        <taxon>Neomoorella</taxon>
    </lineage>
</organism>
<dbReference type="CDD" id="cd00462">
    <property type="entry name" value="PTH"/>
    <property type="match status" value="1"/>
</dbReference>
<dbReference type="PANTHER" id="PTHR17224:SF1">
    <property type="entry name" value="PEPTIDYL-TRNA HYDROLASE"/>
    <property type="match status" value="1"/>
</dbReference>
<dbReference type="GO" id="GO:0006515">
    <property type="term" value="P:protein quality control for misfolded or incompletely synthesized proteins"/>
    <property type="evidence" value="ECO:0007669"/>
    <property type="project" value="UniProtKB-UniRule"/>
</dbReference>
<dbReference type="PANTHER" id="PTHR17224">
    <property type="entry name" value="PEPTIDYL-TRNA HYDROLASE"/>
    <property type="match status" value="1"/>
</dbReference>
<evidence type="ECO:0000256" key="11">
    <source>
        <dbReference type="SAM" id="MobiDB-lite"/>
    </source>
</evidence>
<dbReference type="Proteomes" id="UP000425916">
    <property type="component" value="Chromosome"/>
</dbReference>
<evidence type="ECO:0000256" key="10">
    <source>
        <dbReference type="RuleBase" id="RU004320"/>
    </source>
</evidence>
<evidence type="ECO:0000256" key="8">
    <source>
        <dbReference type="HAMAP-Rule" id="MF_00083"/>
    </source>
</evidence>
<comment type="caution">
    <text evidence="8">Lacks conserved residue(s) required for the propagation of feature annotation.</text>
</comment>
<evidence type="ECO:0000256" key="5">
    <source>
        <dbReference type="ARBA" id="ARBA00038063"/>
    </source>
</evidence>
<accession>A0A6I5ZQ23</accession>
<comment type="similarity">
    <text evidence="5 8 10">Belongs to the PTH family.</text>
</comment>
<evidence type="ECO:0000256" key="3">
    <source>
        <dbReference type="ARBA" id="ARBA00022801"/>
    </source>
</evidence>
<dbReference type="AlphaFoldDB" id="A0A6I5ZQ23"/>
<dbReference type="EC" id="3.1.1.29" evidence="1 8"/>
<evidence type="ECO:0000256" key="6">
    <source>
        <dbReference type="ARBA" id="ARBA00048707"/>
    </source>
</evidence>
<reference evidence="12 13" key="1">
    <citation type="submission" date="2019-11" db="EMBL/GenBank/DDBJ databases">
        <title>Genome sequence of Moorella glycerini DSM11254.</title>
        <authorList>
            <person name="Poehlein A."/>
            <person name="Boeer T."/>
            <person name="Daniel R."/>
        </authorList>
    </citation>
    <scope>NUCLEOTIDE SEQUENCE [LARGE SCALE GENOMIC DNA]</scope>
    <source>
        <strain evidence="12 13">DSM 11254</strain>
    </source>
</reference>
<evidence type="ECO:0000256" key="7">
    <source>
        <dbReference type="ARBA" id="ARBA00050038"/>
    </source>
</evidence>
<feature type="active site" description="Proton acceptor" evidence="8">
    <location>
        <position position="21"/>
    </location>
</feature>
<dbReference type="InterPro" id="IPR036416">
    <property type="entry name" value="Pept_tRNA_hydro_sf"/>
</dbReference>
<evidence type="ECO:0000256" key="4">
    <source>
        <dbReference type="ARBA" id="ARBA00022884"/>
    </source>
</evidence>
<evidence type="ECO:0000256" key="2">
    <source>
        <dbReference type="ARBA" id="ARBA00022555"/>
    </source>
</evidence>
<dbReference type="InterPro" id="IPR018171">
    <property type="entry name" value="Pept_tRNA_hydro_CS"/>
</dbReference>
<keyword evidence="8" id="KW-0963">Cytoplasm</keyword>
<feature type="binding site" evidence="8">
    <location>
        <position position="66"/>
    </location>
    <ligand>
        <name>tRNA</name>
        <dbReference type="ChEBI" id="CHEBI:17843"/>
    </ligand>
</feature>
<feature type="site" description="Stabilizes the basic form of H active site to accept a proton" evidence="8">
    <location>
        <position position="93"/>
    </location>
</feature>
<dbReference type="GO" id="GO:0072344">
    <property type="term" value="P:rescue of stalled ribosome"/>
    <property type="evidence" value="ECO:0007669"/>
    <property type="project" value="UniProtKB-UniRule"/>
</dbReference>
<dbReference type="GO" id="GO:0004045">
    <property type="term" value="F:peptidyl-tRNA hydrolase activity"/>
    <property type="evidence" value="ECO:0007669"/>
    <property type="project" value="UniProtKB-UniRule"/>
</dbReference>